<keyword evidence="5" id="KW-0238">DNA-binding</keyword>
<protein>
    <recommendedName>
        <fullName evidence="14">Nuclear receptor domain-containing protein</fullName>
    </recommendedName>
</protein>
<evidence type="ECO:0000259" key="11">
    <source>
        <dbReference type="PROSITE" id="PS51843"/>
    </source>
</evidence>
<dbReference type="Proteomes" id="UP001374579">
    <property type="component" value="Unassembled WGS sequence"/>
</dbReference>
<dbReference type="PRINTS" id="PR00047">
    <property type="entry name" value="STROIDFINGER"/>
</dbReference>
<gene>
    <name evidence="12" type="ORF">V1264_014418</name>
</gene>
<evidence type="ECO:0000256" key="1">
    <source>
        <dbReference type="ARBA" id="ARBA00022723"/>
    </source>
</evidence>
<dbReference type="PROSITE" id="PS00031">
    <property type="entry name" value="NUCLEAR_REC_DBD_1"/>
    <property type="match status" value="1"/>
</dbReference>
<feature type="compositionally biased region" description="Acidic residues" evidence="9">
    <location>
        <begin position="543"/>
        <end position="562"/>
    </location>
</feature>
<dbReference type="PROSITE" id="PS51843">
    <property type="entry name" value="NR_LBD"/>
    <property type="match status" value="1"/>
</dbReference>
<proteinExistence type="predicted"/>
<feature type="compositionally biased region" description="Polar residues" evidence="9">
    <location>
        <begin position="91"/>
        <end position="100"/>
    </location>
</feature>
<evidence type="ECO:0000256" key="4">
    <source>
        <dbReference type="ARBA" id="ARBA00023015"/>
    </source>
</evidence>
<feature type="region of interest" description="Disordered" evidence="9">
    <location>
        <begin position="1"/>
        <end position="106"/>
    </location>
</feature>
<dbReference type="PROSITE" id="PS51030">
    <property type="entry name" value="NUCLEAR_REC_DBD_2"/>
    <property type="match status" value="1"/>
</dbReference>
<feature type="domain" description="NR LBD" evidence="11">
    <location>
        <begin position="606"/>
        <end position="833"/>
    </location>
</feature>
<keyword evidence="3" id="KW-0862">Zinc</keyword>
<evidence type="ECO:0000256" key="8">
    <source>
        <dbReference type="ARBA" id="ARBA00023242"/>
    </source>
</evidence>
<keyword evidence="6" id="KW-0804">Transcription</keyword>
<evidence type="ECO:0000256" key="3">
    <source>
        <dbReference type="ARBA" id="ARBA00022833"/>
    </source>
</evidence>
<dbReference type="SUPFAM" id="SSF48508">
    <property type="entry name" value="Nuclear receptor ligand-binding domain"/>
    <property type="match status" value="1"/>
</dbReference>
<keyword evidence="1" id="KW-0479">Metal-binding</keyword>
<dbReference type="PANTHER" id="PTHR24082">
    <property type="entry name" value="NUCLEAR HORMONE RECEPTOR"/>
    <property type="match status" value="1"/>
</dbReference>
<name>A0AAN9GJR9_9CAEN</name>
<dbReference type="GO" id="GO:0008270">
    <property type="term" value="F:zinc ion binding"/>
    <property type="evidence" value="ECO:0007669"/>
    <property type="project" value="UniProtKB-KW"/>
</dbReference>
<dbReference type="InterPro" id="IPR001628">
    <property type="entry name" value="Znf_hrmn_rcpt"/>
</dbReference>
<dbReference type="Pfam" id="PF00104">
    <property type="entry name" value="Hormone_recep"/>
    <property type="match status" value="1"/>
</dbReference>
<dbReference type="AlphaFoldDB" id="A0AAN9GJR9"/>
<evidence type="ECO:0000256" key="2">
    <source>
        <dbReference type="ARBA" id="ARBA00022771"/>
    </source>
</evidence>
<evidence type="ECO:0008006" key="14">
    <source>
        <dbReference type="Google" id="ProtNLM"/>
    </source>
</evidence>
<evidence type="ECO:0000256" key="6">
    <source>
        <dbReference type="ARBA" id="ARBA00023163"/>
    </source>
</evidence>
<dbReference type="SUPFAM" id="SSF57716">
    <property type="entry name" value="Glucocorticoid receptor-like (DNA-binding domain)"/>
    <property type="match status" value="1"/>
</dbReference>
<organism evidence="12 13">
    <name type="scientific">Littorina saxatilis</name>
    <dbReference type="NCBI Taxonomy" id="31220"/>
    <lineage>
        <taxon>Eukaryota</taxon>
        <taxon>Metazoa</taxon>
        <taxon>Spiralia</taxon>
        <taxon>Lophotrochozoa</taxon>
        <taxon>Mollusca</taxon>
        <taxon>Gastropoda</taxon>
        <taxon>Caenogastropoda</taxon>
        <taxon>Littorinimorpha</taxon>
        <taxon>Littorinoidea</taxon>
        <taxon>Littorinidae</taxon>
        <taxon>Littorina</taxon>
    </lineage>
</organism>
<dbReference type="EMBL" id="JBAMIC010000003">
    <property type="protein sequence ID" value="KAK7110569.1"/>
    <property type="molecule type" value="Genomic_DNA"/>
</dbReference>
<keyword evidence="2" id="KW-0863">Zinc-finger</keyword>
<feature type="compositionally biased region" description="Low complexity" evidence="9">
    <location>
        <begin position="477"/>
        <end position="489"/>
    </location>
</feature>
<dbReference type="GO" id="GO:0000122">
    <property type="term" value="P:negative regulation of transcription by RNA polymerase II"/>
    <property type="evidence" value="ECO:0007669"/>
    <property type="project" value="TreeGrafter"/>
</dbReference>
<reference evidence="12 13" key="1">
    <citation type="submission" date="2024-02" db="EMBL/GenBank/DDBJ databases">
        <title>Chromosome-scale genome assembly of the rough periwinkle Littorina saxatilis.</title>
        <authorList>
            <person name="De Jode A."/>
            <person name="Faria R."/>
            <person name="Formenti G."/>
            <person name="Sims Y."/>
            <person name="Smith T.P."/>
            <person name="Tracey A."/>
            <person name="Wood J.M.D."/>
            <person name="Zagrodzka Z.B."/>
            <person name="Johannesson K."/>
            <person name="Butlin R.K."/>
            <person name="Leder E.H."/>
        </authorList>
    </citation>
    <scope>NUCLEOTIDE SEQUENCE [LARGE SCALE GENOMIC DNA]</scope>
    <source>
        <strain evidence="12">Snail1</strain>
        <tissue evidence="12">Muscle</tissue>
    </source>
</reference>
<dbReference type="Gene3D" id="3.30.50.10">
    <property type="entry name" value="Erythroid Transcription Factor GATA-1, subunit A"/>
    <property type="match status" value="1"/>
</dbReference>
<dbReference type="InterPro" id="IPR000536">
    <property type="entry name" value="Nucl_hrmn_rcpt_lig-bd"/>
</dbReference>
<keyword evidence="7" id="KW-0675">Receptor</keyword>
<dbReference type="SMART" id="SM00430">
    <property type="entry name" value="HOLI"/>
    <property type="match status" value="1"/>
</dbReference>
<evidence type="ECO:0000256" key="5">
    <source>
        <dbReference type="ARBA" id="ARBA00023125"/>
    </source>
</evidence>
<feature type="domain" description="Nuclear receptor" evidence="10">
    <location>
        <begin position="266"/>
        <end position="342"/>
    </location>
</feature>
<evidence type="ECO:0000313" key="12">
    <source>
        <dbReference type="EMBL" id="KAK7110569.1"/>
    </source>
</evidence>
<sequence length="833" mass="91825">MSRKAGQKNDNQHGPAQVEAMDLQHNSHRQQHYQQQQQQVSRGSSAEPELSMETSSGHQQHYDSRQSVSSDPDTSGSEQHPMHHNQQHQHLSNPGQSSGNAHGRGGENVQIANHWVDSSENKLDLQSLGLGIGDSGMPILTKLEPVDFKGDLITRLKQEYVGGGGIKEGHLRELLMRSGAKDFADDSASKALLQLSGQSMPDIKALGAQLLAASNGASEHSLGQAGMAAFQSMGGSVEPGGISMQMGPDGTLRPKKIRHKKRVNGKKICLVCGDKALAHNFDVITCESCKAFFRRNALKSQNLQRCMFQNSCTIDKNTRRFCPSCRLKKCFDIGMKAELMLDDEERRLRQEKKAQRQKQPGPGTATEEGGEGQVGSSGIKNVDMDGIAFSPDSGVSTPQGNSFSPTDAIGPHGSSSATSSLQPSPLPSFHTLRDPLAQSPSASGRSSPFSPGGSSSYGVSPGVGLLQPSTAEHSPFSTLLNQLSTSSQSPVATTSLSPVPPAGHQQHQQQQHSAPPYPQNKSPRSVYTESSLAQQQKRHQLYQEEDDGEETIEETTGEEEEQAGFQPQDEAGAYPLLPGPGARIFKHVPRDQLPSDPFMYWIVSGEERLVLANLTIAYQEVLLSLPERGLCRNVPISDNYFIHDFLNEIDDAMYKIVQFSKHIPDFRLVRKEDQIAMLKSSAMQTLGIACCAAYVHERDCWLSLRGDLTSSHLRKLTNDDPYIQIGVEYCRSVKSLVKNDFTIYALIHCMILFDPRDAKIVDRQIINQTRDKYVIMLKHYLESQYSYLYADEYFVAIQERVREMCHLALSGNALFRRYSSAFQPLITEMLSSG</sequence>
<dbReference type="GO" id="GO:0000978">
    <property type="term" value="F:RNA polymerase II cis-regulatory region sequence-specific DNA binding"/>
    <property type="evidence" value="ECO:0007669"/>
    <property type="project" value="TreeGrafter"/>
</dbReference>
<dbReference type="GO" id="GO:0030154">
    <property type="term" value="P:cell differentiation"/>
    <property type="evidence" value="ECO:0007669"/>
    <property type="project" value="TreeGrafter"/>
</dbReference>
<keyword evidence="8" id="KW-0539">Nucleus</keyword>
<dbReference type="InterPro" id="IPR050234">
    <property type="entry name" value="Nuclear_hormone_rcpt_NR1"/>
</dbReference>
<dbReference type="Gene3D" id="1.10.565.10">
    <property type="entry name" value="Retinoid X Receptor"/>
    <property type="match status" value="1"/>
</dbReference>
<dbReference type="InterPro" id="IPR013088">
    <property type="entry name" value="Znf_NHR/GATA"/>
</dbReference>
<dbReference type="SMART" id="SM00399">
    <property type="entry name" value="ZnF_C4"/>
    <property type="match status" value="1"/>
</dbReference>
<dbReference type="PANTHER" id="PTHR24082:SF283">
    <property type="entry name" value="NUCLEAR HORMONE RECEPTOR HR96"/>
    <property type="match status" value="1"/>
</dbReference>
<feature type="region of interest" description="Disordered" evidence="9">
    <location>
        <begin position="348"/>
        <end position="578"/>
    </location>
</feature>
<accession>A0AAN9GJR9</accession>
<dbReference type="Pfam" id="PF00105">
    <property type="entry name" value="zf-C4"/>
    <property type="match status" value="1"/>
</dbReference>
<evidence type="ECO:0000256" key="7">
    <source>
        <dbReference type="ARBA" id="ARBA00023170"/>
    </source>
</evidence>
<feature type="compositionally biased region" description="Polar residues" evidence="9">
    <location>
        <begin position="519"/>
        <end position="535"/>
    </location>
</feature>
<dbReference type="InterPro" id="IPR035500">
    <property type="entry name" value="NHR-like_dom_sf"/>
</dbReference>
<feature type="compositionally biased region" description="Polar residues" evidence="9">
    <location>
        <begin position="52"/>
        <end position="78"/>
    </location>
</feature>
<keyword evidence="4" id="KW-0805">Transcription regulation</keyword>
<evidence type="ECO:0000313" key="13">
    <source>
        <dbReference type="Proteomes" id="UP001374579"/>
    </source>
</evidence>
<evidence type="ECO:0000256" key="9">
    <source>
        <dbReference type="SAM" id="MobiDB-lite"/>
    </source>
</evidence>
<feature type="compositionally biased region" description="Low complexity" evidence="9">
    <location>
        <begin position="414"/>
        <end position="423"/>
    </location>
</feature>
<evidence type="ECO:0000259" key="10">
    <source>
        <dbReference type="PROSITE" id="PS51030"/>
    </source>
</evidence>
<dbReference type="GO" id="GO:0045944">
    <property type="term" value="P:positive regulation of transcription by RNA polymerase II"/>
    <property type="evidence" value="ECO:0007669"/>
    <property type="project" value="TreeGrafter"/>
</dbReference>
<feature type="compositionally biased region" description="Polar residues" evidence="9">
    <location>
        <begin position="393"/>
        <end position="405"/>
    </location>
</feature>
<comment type="caution">
    <text evidence="12">The sequence shown here is derived from an EMBL/GenBank/DDBJ whole genome shotgun (WGS) entry which is preliminary data.</text>
</comment>
<dbReference type="GO" id="GO:0004879">
    <property type="term" value="F:nuclear receptor activity"/>
    <property type="evidence" value="ECO:0007669"/>
    <property type="project" value="TreeGrafter"/>
</dbReference>
<feature type="compositionally biased region" description="Low complexity" evidence="9">
    <location>
        <begin position="439"/>
        <end position="464"/>
    </location>
</feature>
<keyword evidence="13" id="KW-1185">Reference proteome</keyword>
<feature type="compositionally biased region" description="Polar residues" evidence="9">
    <location>
        <begin position="467"/>
        <end position="476"/>
    </location>
</feature>